<feature type="compositionally biased region" description="Basic and acidic residues" evidence="2">
    <location>
        <begin position="72"/>
        <end position="86"/>
    </location>
</feature>
<evidence type="ECO:0000256" key="1">
    <source>
        <dbReference type="ARBA" id="ARBA00022737"/>
    </source>
</evidence>
<organism evidence="3 4">
    <name type="scientific">Riccia sorocarpa</name>
    <dbReference type="NCBI Taxonomy" id="122646"/>
    <lineage>
        <taxon>Eukaryota</taxon>
        <taxon>Viridiplantae</taxon>
        <taxon>Streptophyta</taxon>
        <taxon>Embryophyta</taxon>
        <taxon>Marchantiophyta</taxon>
        <taxon>Marchantiopsida</taxon>
        <taxon>Marchantiidae</taxon>
        <taxon>Marchantiales</taxon>
        <taxon>Ricciaceae</taxon>
        <taxon>Riccia</taxon>
    </lineage>
</organism>
<feature type="region of interest" description="Disordered" evidence="2">
    <location>
        <begin position="1"/>
        <end position="165"/>
    </location>
</feature>
<feature type="compositionally biased region" description="Polar residues" evidence="2">
    <location>
        <begin position="57"/>
        <end position="68"/>
    </location>
</feature>
<dbReference type="Proteomes" id="UP001633002">
    <property type="component" value="Unassembled WGS sequence"/>
</dbReference>
<dbReference type="PANTHER" id="PTHR23048:SF0">
    <property type="entry name" value="CALMODULIN LIKE 3"/>
    <property type="match status" value="1"/>
</dbReference>
<dbReference type="SUPFAM" id="SSF47473">
    <property type="entry name" value="EF-hand"/>
    <property type="match status" value="1"/>
</dbReference>
<dbReference type="InterPro" id="IPR011992">
    <property type="entry name" value="EF-hand-dom_pair"/>
</dbReference>
<keyword evidence="1" id="KW-0677">Repeat</keyword>
<sequence>MSEEAKGNVNIDAEVAAPTEASSTQKLSGEEEPVSKPKNKDDVQEAKQNVEGEKTEGQQVNRRSSNKGAGTESKKDASLEEGKKSENTAVEPQQSTSSSAEPNSDVNTGKAKRKNSSEKKADQQGRRSSKEVAKRKSTRKPSKDGSGTLLDDDEDEEKEEEPKTIYPIDEKVQQTLRTAWTLLIKKNQKKKTEINEADVPTVMRSIGINPTEAQIQTLIAYAKTQDSPACSKNHLTYENFEQRVAETLHLQPELWVRKSRDQILAALHTICDYKDDIDGEKFKKLLMTKGDVMTDPEGSAMLRVARDRDTGMVYLDEYADILSKDAIPQPPPDPTVWL</sequence>
<accession>A0ABD3GNM9</accession>
<gene>
    <name evidence="3" type="ORF">R1sor_023514</name>
</gene>
<evidence type="ECO:0000256" key="2">
    <source>
        <dbReference type="SAM" id="MobiDB-lite"/>
    </source>
</evidence>
<evidence type="ECO:0000313" key="3">
    <source>
        <dbReference type="EMBL" id="KAL3680558.1"/>
    </source>
</evidence>
<feature type="compositionally biased region" description="Polar residues" evidence="2">
    <location>
        <begin position="87"/>
        <end position="107"/>
    </location>
</feature>
<dbReference type="InterPro" id="IPR050230">
    <property type="entry name" value="CALM/Myosin/TropC-like"/>
</dbReference>
<feature type="compositionally biased region" description="Acidic residues" evidence="2">
    <location>
        <begin position="150"/>
        <end position="159"/>
    </location>
</feature>
<comment type="caution">
    <text evidence="3">The sequence shown here is derived from an EMBL/GenBank/DDBJ whole genome shotgun (WGS) entry which is preliminary data.</text>
</comment>
<name>A0ABD3GNM9_9MARC</name>
<keyword evidence="4" id="KW-1185">Reference proteome</keyword>
<protein>
    <submittedName>
        <fullName evidence="3">Uncharacterized protein</fullName>
    </submittedName>
</protein>
<dbReference type="Gene3D" id="1.10.238.10">
    <property type="entry name" value="EF-hand"/>
    <property type="match status" value="1"/>
</dbReference>
<feature type="compositionally biased region" description="Basic and acidic residues" evidence="2">
    <location>
        <begin position="33"/>
        <end position="56"/>
    </location>
</feature>
<dbReference type="PANTHER" id="PTHR23048">
    <property type="entry name" value="MYOSIN LIGHT CHAIN 1, 3"/>
    <property type="match status" value="1"/>
</dbReference>
<dbReference type="EMBL" id="JBJQOH010000007">
    <property type="protein sequence ID" value="KAL3680558.1"/>
    <property type="molecule type" value="Genomic_DNA"/>
</dbReference>
<reference evidence="3 4" key="1">
    <citation type="submission" date="2024-09" db="EMBL/GenBank/DDBJ databases">
        <title>Chromosome-scale assembly of Riccia sorocarpa.</title>
        <authorList>
            <person name="Paukszto L."/>
        </authorList>
    </citation>
    <scope>NUCLEOTIDE SEQUENCE [LARGE SCALE GENOMIC DNA]</scope>
    <source>
        <strain evidence="3">LP-2024</strain>
        <tissue evidence="3">Aerial parts of the thallus</tissue>
    </source>
</reference>
<evidence type="ECO:0000313" key="4">
    <source>
        <dbReference type="Proteomes" id="UP001633002"/>
    </source>
</evidence>
<feature type="compositionally biased region" description="Basic and acidic residues" evidence="2">
    <location>
        <begin position="115"/>
        <end position="134"/>
    </location>
</feature>
<dbReference type="AlphaFoldDB" id="A0ABD3GNM9"/>
<proteinExistence type="predicted"/>